<keyword evidence="2" id="KW-0802">TPR repeat</keyword>
<reference evidence="6" key="1">
    <citation type="journal article" date="2017" name="bioRxiv">
        <title>Comparative analysis of the genomes of Stylophora pistillata and Acropora digitifera provides evidence for extensive differences between species of corals.</title>
        <authorList>
            <person name="Voolstra C.R."/>
            <person name="Li Y."/>
            <person name="Liew Y.J."/>
            <person name="Baumgarten S."/>
            <person name="Zoccola D."/>
            <person name="Flot J.-F."/>
            <person name="Tambutte S."/>
            <person name="Allemand D."/>
            <person name="Aranda M."/>
        </authorList>
    </citation>
    <scope>NUCLEOTIDE SEQUENCE [LARGE SCALE GENOMIC DNA]</scope>
</reference>
<evidence type="ECO:0000256" key="1">
    <source>
        <dbReference type="ARBA" id="ARBA00022737"/>
    </source>
</evidence>
<dbReference type="EMBL" id="LSMT01000151">
    <property type="protein sequence ID" value="PFX25405.1"/>
    <property type="molecule type" value="Genomic_DNA"/>
</dbReference>
<dbReference type="PANTHER" id="PTHR45641">
    <property type="entry name" value="TETRATRICOPEPTIDE REPEAT PROTEIN (AFU_ORTHOLOGUE AFUA_6G03870)"/>
    <property type="match status" value="1"/>
</dbReference>
<organism evidence="5 6">
    <name type="scientific">Stylophora pistillata</name>
    <name type="common">Smooth cauliflower coral</name>
    <dbReference type="NCBI Taxonomy" id="50429"/>
    <lineage>
        <taxon>Eukaryota</taxon>
        <taxon>Metazoa</taxon>
        <taxon>Cnidaria</taxon>
        <taxon>Anthozoa</taxon>
        <taxon>Hexacorallia</taxon>
        <taxon>Scleractinia</taxon>
        <taxon>Astrocoeniina</taxon>
        <taxon>Pocilloporidae</taxon>
        <taxon>Stylophora</taxon>
    </lineage>
</organism>
<dbReference type="InterPro" id="IPR049341">
    <property type="entry name" value="TRADD-like_N"/>
</dbReference>
<dbReference type="AlphaFoldDB" id="A0A2B4SAD3"/>
<gene>
    <name evidence="5" type="primary">CLUH</name>
    <name evidence="5" type="ORF">AWC38_SpisGene9940</name>
</gene>
<keyword evidence="6" id="KW-1185">Reference proteome</keyword>
<feature type="domain" description="TRADD-like N-terminal" evidence="4">
    <location>
        <begin position="331"/>
        <end position="378"/>
    </location>
</feature>
<keyword evidence="1" id="KW-0677">Repeat</keyword>
<dbReference type="InterPro" id="IPR011990">
    <property type="entry name" value="TPR-like_helical_dom_sf"/>
</dbReference>
<dbReference type="Pfam" id="PF20694">
    <property type="entry name" value="TRADD-like_N"/>
    <property type="match status" value="1"/>
</dbReference>
<dbReference type="InterPro" id="IPR019734">
    <property type="entry name" value="TPR_rpt"/>
</dbReference>
<comment type="caution">
    <text evidence="5">The sequence shown here is derived from an EMBL/GenBank/DDBJ whole genome shotgun (WGS) entry which is preliminary data.</text>
</comment>
<name>A0A2B4SAD3_STYPI</name>
<evidence type="ECO:0000259" key="4">
    <source>
        <dbReference type="Pfam" id="PF20694"/>
    </source>
</evidence>
<protein>
    <submittedName>
        <fullName evidence="5">Clustered mitochondria protein-like</fullName>
    </submittedName>
</protein>
<sequence>MALHPFNDEQLNYFKFAAIALNEFPRALRQTFRSMWDNSFGPRPGYQPWDDSVVVRNLFLVEEGGTTRVPVHLSFDEWDCTALFQATLYAHSFSLPASRGHYKTLGELYVKPRKLARGTFHVSVFSPRGDSAETLALAIDQLRLLRNSLCHSHSSEISKVTFDQYIQHSKDAFAALGVNSGQLDVIASLSESDFPIQRVQELLECINEENRAYSRFLEDTMSLGIETIQEEAAATRKDIAVLSQEINAAMHVVINIESITRARTGRNQPYRRLQLPDGTPGSPTTYIDQGRRPAQRTECPAELQLNALDHSTEIQMWDVILSFKKAFGVFLQYLTCKLKVLVRSHDRGSLIITIECSSLQILEGFWEDYRSGLLNNVAQEMLVRPEVLEKLDCTEIKLKTFISEEEYEEGKQIFKNSSIFQSELRTSDVIRKWPGEEASEKADTYHLLGCKQYISEDFTSALRSHQGALAIRRKLYGEEHSDTADSYQLIGCTQNELGDFTSALQSAKRALDIKGKLFGEQHPDTADCYHLLGWTQHEQHDFASALRSAQRALGIRRELFGEVQSSTAYSYHLLGWTHHELNDFSSALQCALRGLRI</sequence>
<evidence type="ECO:0000313" key="5">
    <source>
        <dbReference type="EMBL" id="PFX25405.1"/>
    </source>
</evidence>
<dbReference type="SMART" id="SM00028">
    <property type="entry name" value="TPR"/>
    <property type="match status" value="3"/>
</dbReference>
<dbReference type="SUPFAM" id="SSF48452">
    <property type="entry name" value="TPR-like"/>
    <property type="match status" value="1"/>
</dbReference>
<accession>A0A2B4SAD3</accession>
<evidence type="ECO:0000313" key="6">
    <source>
        <dbReference type="Proteomes" id="UP000225706"/>
    </source>
</evidence>
<dbReference type="Proteomes" id="UP000225706">
    <property type="component" value="Unassembled WGS sequence"/>
</dbReference>
<dbReference type="OrthoDB" id="5979643at2759"/>
<feature type="region of interest" description="Disordered" evidence="3">
    <location>
        <begin position="274"/>
        <end position="293"/>
    </location>
</feature>
<proteinExistence type="predicted"/>
<dbReference type="Gene3D" id="1.25.40.10">
    <property type="entry name" value="Tetratricopeptide repeat domain"/>
    <property type="match status" value="1"/>
</dbReference>
<dbReference type="PANTHER" id="PTHR45641:SF1">
    <property type="entry name" value="AAA+ ATPASE DOMAIN-CONTAINING PROTEIN"/>
    <property type="match status" value="1"/>
</dbReference>
<dbReference type="Pfam" id="PF13424">
    <property type="entry name" value="TPR_12"/>
    <property type="match status" value="2"/>
</dbReference>
<evidence type="ECO:0000256" key="2">
    <source>
        <dbReference type="ARBA" id="ARBA00022803"/>
    </source>
</evidence>
<evidence type="ECO:0000256" key="3">
    <source>
        <dbReference type="SAM" id="MobiDB-lite"/>
    </source>
</evidence>